<protein>
    <submittedName>
        <fullName evidence="3">4762_t:CDS:1</fullName>
    </submittedName>
</protein>
<evidence type="ECO:0000256" key="1">
    <source>
        <dbReference type="SAM" id="MobiDB-lite"/>
    </source>
</evidence>
<proteinExistence type="predicted"/>
<keyword evidence="2" id="KW-1133">Transmembrane helix</keyword>
<evidence type="ECO:0000256" key="2">
    <source>
        <dbReference type="SAM" id="Phobius"/>
    </source>
</evidence>
<evidence type="ECO:0000313" key="4">
    <source>
        <dbReference type="Proteomes" id="UP000789831"/>
    </source>
</evidence>
<name>A0A9N9F609_9GLOM</name>
<reference evidence="3" key="1">
    <citation type="submission" date="2021-06" db="EMBL/GenBank/DDBJ databases">
        <authorList>
            <person name="Kallberg Y."/>
            <person name="Tangrot J."/>
            <person name="Rosling A."/>
        </authorList>
    </citation>
    <scope>NUCLEOTIDE SEQUENCE</scope>
    <source>
        <strain evidence="3">MT106</strain>
    </source>
</reference>
<dbReference type="AlphaFoldDB" id="A0A9N9F609"/>
<feature type="transmembrane region" description="Helical" evidence="2">
    <location>
        <begin position="80"/>
        <end position="99"/>
    </location>
</feature>
<feature type="transmembrane region" description="Helical" evidence="2">
    <location>
        <begin position="47"/>
        <end position="68"/>
    </location>
</feature>
<accession>A0A9N9F609</accession>
<keyword evidence="2" id="KW-0472">Membrane</keyword>
<dbReference type="Proteomes" id="UP000789831">
    <property type="component" value="Unassembled WGS sequence"/>
</dbReference>
<keyword evidence="4" id="KW-1185">Reference proteome</keyword>
<sequence>MSFTDDIINEDYALALEGHMSKETFNNRIQSFNETLKQTSNPQMMQLFCVLITANVIVFPVLFVVIFVCTKPDIQEPLMTIMLAALGTCLFLFMLRNLYGKRYLTVQMREVERKLREFNLMDNLNYVNWTAHFDTKSILEKVLILEIYTSDASTTTTLVRFPEMAYDSICDSNSEASVSTLTIDSSPPRSHDNYHESSRIAGLPPTYDVAVNFPPPSYV</sequence>
<dbReference type="EMBL" id="CAJVPL010000577">
    <property type="protein sequence ID" value="CAG8511539.1"/>
    <property type="molecule type" value="Genomic_DNA"/>
</dbReference>
<comment type="caution">
    <text evidence="3">The sequence shown here is derived from an EMBL/GenBank/DDBJ whole genome shotgun (WGS) entry which is preliminary data.</text>
</comment>
<feature type="compositionally biased region" description="Basic and acidic residues" evidence="1">
    <location>
        <begin position="189"/>
        <end position="198"/>
    </location>
</feature>
<feature type="region of interest" description="Disordered" evidence="1">
    <location>
        <begin position="180"/>
        <end position="199"/>
    </location>
</feature>
<organism evidence="3 4">
    <name type="scientific">Ambispora gerdemannii</name>
    <dbReference type="NCBI Taxonomy" id="144530"/>
    <lineage>
        <taxon>Eukaryota</taxon>
        <taxon>Fungi</taxon>
        <taxon>Fungi incertae sedis</taxon>
        <taxon>Mucoromycota</taxon>
        <taxon>Glomeromycotina</taxon>
        <taxon>Glomeromycetes</taxon>
        <taxon>Archaeosporales</taxon>
        <taxon>Ambisporaceae</taxon>
        <taxon>Ambispora</taxon>
    </lineage>
</organism>
<gene>
    <name evidence="3" type="ORF">AGERDE_LOCUS4768</name>
</gene>
<dbReference type="OrthoDB" id="10487958at2759"/>
<evidence type="ECO:0000313" key="3">
    <source>
        <dbReference type="EMBL" id="CAG8511539.1"/>
    </source>
</evidence>
<keyword evidence="2" id="KW-0812">Transmembrane</keyword>